<keyword evidence="11" id="KW-0408">Iron</keyword>
<evidence type="ECO:0000256" key="14">
    <source>
        <dbReference type="SAM" id="SignalP"/>
    </source>
</evidence>
<dbReference type="Gene3D" id="6.10.140.1460">
    <property type="match status" value="1"/>
</dbReference>
<evidence type="ECO:0000313" key="17">
    <source>
        <dbReference type="Proteomes" id="UP000290809"/>
    </source>
</evidence>
<evidence type="ECO:0000256" key="4">
    <source>
        <dbReference type="ARBA" id="ARBA00006511"/>
    </source>
</evidence>
<comment type="similarity">
    <text evidence="4">Belongs to the P4HA family.</text>
</comment>
<evidence type="ECO:0000256" key="9">
    <source>
        <dbReference type="ARBA" id="ARBA00022964"/>
    </source>
</evidence>
<protein>
    <recommendedName>
        <fullName evidence="5">procollagen-proline 4-dioxygenase</fullName>
        <ecNumber evidence="5">1.14.11.2</ecNumber>
    </recommendedName>
</protein>
<comment type="subcellular location">
    <subcellularLocation>
        <location evidence="3">Endoplasmic reticulum lumen</location>
    </subcellularLocation>
</comment>
<dbReference type="SMART" id="SM00702">
    <property type="entry name" value="P4Hc"/>
    <property type="match status" value="1"/>
</dbReference>
<keyword evidence="9" id="KW-0223">Dioxygenase</keyword>
<gene>
    <name evidence="16" type="ORF">DC041_0007604</name>
</gene>
<dbReference type="InterPro" id="IPR011990">
    <property type="entry name" value="TPR-like_helical_dom_sf"/>
</dbReference>
<evidence type="ECO:0000256" key="11">
    <source>
        <dbReference type="ARBA" id="ARBA00023004"/>
    </source>
</evidence>
<evidence type="ECO:0000256" key="10">
    <source>
        <dbReference type="ARBA" id="ARBA00023002"/>
    </source>
</evidence>
<dbReference type="PROSITE" id="PS51471">
    <property type="entry name" value="FE2OG_OXY"/>
    <property type="match status" value="1"/>
</dbReference>
<dbReference type="InterPro" id="IPR005123">
    <property type="entry name" value="Oxoglu/Fe-dep_dioxygenase_dom"/>
</dbReference>
<dbReference type="InterPro" id="IPR013547">
    <property type="entry name" value="P4H_N"/>
</dbReference>
<feature type="region of interest" description="Disordered" evidence="13">
    <location>
        <begin position="312"/>
        <end position="331"/>
    </location>
</feature>
<evidence type="ECO:0000256" key="5">
    <source>
        <dbReference type="ARBA" id="ARBA00012269"/>
    </source>
</evidence>
<evidence type="ECO:0000256" key="8">
    <source>
        <dbReference type="ARBA" id="ARBA00022896"/>
    </source>
</evidence>
<dbReference type="InterPro" id="IPR006620">
    <property type="entry name" value="Pro_4_hyd_alph"/>
</dbReference>
<dbReference type="InterPro" id="IPR059068">
    <property type="entry name" value="TPR_P4H"/>
</dbReference>
<dbReference type="InterPro" id="IPR044862">
    <property type="entry name" value="Pro_4_hyd_alph_FE2OG_OXY"/>
</dbReference>
<comment type="caution">
    <text evidence="16">The sequence shown here is derived from an EMBL/GenBank/DDBJ whole genome shotgun (WGS) entry which is preliminary data.</text>
</comment>
<dbReference type="Pfam" id="PF13640">
    <property type="entry name" value="2OG-FeII_Oxy_3"/>
    <property type="match status" value="1"/>
</dbReference>
<dbReference type="PANTHER" id="PTHR10869:SF244">
    <property type="entry name" value="PROLYL 4-HYDROXYLASE SUBUNIT ALPHA-2"/>
    <property type="match status" value="1"/>
</dbReference>
<dbReference type="Pfam" id="PF08336">
    <property type="entry name" value="P4Ha_N"/>
    <property type="match status" value="1"/>
</dbReference>
<feature type="domain" description="Fe2OG dioxygenase" evidence="15">
    <location>
        <begin position="455"/>
        <end position="562"/>
    </location>
</feature>
<organism evidence="16 17">
    <name type="scientific">Schistosoma bovis</name>
    <name type="common">Blood fluke</name>
    <dbReference type="NCBI Taxonomy" id="6184"/>
    <lineage>
        <taxon>Eukaryota</taxon>
        <taxon>Metazoa</taxon>
        <taxon>Spiralia</taxon>
        <taxon>Lophotrochozoa</taxon>
        <taxon>Platyhelminthes</taxon>
        <taxon>Trematoda</taxon>
        <taxon>Digenea</taxon>
        <taxon>Strigeidida</taxon>
        <taxon>Schistosomatoidea</taxon>
        <taxon>Schistosomatidae</taxon>
        <taxon>Schistosoma</taxon>
    </lineage>
</organism>
<sequence length="584" mass="65986">MALLSFTITWLLLFQQNINAEYYTAVIDITKAWRLSQELVSDLNSYIALEERRLNRIRKVVKVLDANGSISDASSTLSQQNNDLEEYLGNPINAYLTMKRLSSSWKSQISQLVDNVPNGFQKGDTDGSDYLNISDAQNTITMNTIRSRVKQHTDMLPGDNDVSGAVDAILRLQSTYKLPARQLAYGQLIDNLSTPQLSAAQCLEVGRHAYSQGDFEQSEEWFRVAYDRLFDELEQKKEVDAQGTTIASDETEENGETEPTVGQILDYLAYSLGRQGRYAEALNVTRLLIEEEPTNTRAINNEAFYVEQIDRGEGRIGPNPRSQATSKHDQETELYESLCRNENPFPTVPSRHLTCQYYTPHAFFRIGPIKEETLNPDPRIVMWYDLIFPSEIEKIKELATPRSTIMSSFEQYFLSPTSLTCGPFSFSAWLPHSMTEITDQISQRIRAVTGLSLETAEDLQVGNYGLGGHYAPHFDFGRKREKDAFEVKNGNRIATIIFYLSDVQAGGATVFNRIGTRVVPKKGAAGFWFNLLPSGEGDLRTRHAACPVLAGSKWVMNLWFHERGQEFHRPCELERGAIETDDGF</sequence>
<accession>A0A430Q6X2</accession>
<proteinExistence type="inferred from homology"/>
<dbReference type="EMBL" id="QMKO01002468">
    <property type="protein sequence ID" value="RTG83414.1"/>
    <property type="molecule type" value="Genomic_DNA"/>
</dbReference>
<keyword evidence="6" id="KW-0479">Metal-binding</keyword>
<feature type="signal peptide" evidence="14">
    <location>
        <begin position="1"/>
        <end position="20"/>
    </location>
</feature>
<dbReference type="SUPFAM" id="SSF48452">
    <property type="entry name" value="TPR-like"/>
    <property type="match status" value="1"/>
</dbReference>
<dbReference type="GO" id="GO:0004656">
    <property type="term" value="F:procollagen-proline 4-dioxygenase activity"/>
    <property type="evidence" value="ECO:0007669"/>
    <property type="project" value="UniProtKB-EC"/>
</dbReference>
<dbReference type="STRING" id="6184.A0A430Q6X2"/>
<evidence type="ECO:0000256" key="13">
    <source>
        <dbReference type="SAM" id="MobiDB-lite"/>
    </source>
</evidence>
<dbReference type="EC" id="1.14.11.2" evidence="5"/>
<evidence type="ECO:0000256" key="3">
    <source>
        <dbReference type="ARBA" id="ARBA00004319"/>
    </source>
</evidence>
<dbReference type="AlphaFoldDB" id="A0A430Q6X2"/>
<keyword evidence="12" id="KW-0325">Glycoprotein</keyword>
<evidence type="ECO:0000256" key="7">
    <source>
        <dbReference type="ARBA" id="ARBA00022824"/>
    </source>
</evidence>
<name>A0A430Q6X2_SCHBO</name>
<dbReference type="Gene3D" id="1.25.40.10">
    <property type="entry name" value="Tetratricopeptide repeat domain"/>
    <property type="match status" value="1"/>
</dbReference>
<evidence type="ECO:0000256" key="2">
    <source>
        <dbReference type="ARBA" id="ARBA00002035"/>
    </source>
</evidence>
<keyword evidence="7" id="KW-0256">Endoplasmic reticulum</keyword>
<keyword evidence="8" id="KW-0847">Vitamin C</keyword>
<evidence type="ECO:0000256" key="6">
    <source>
        <dbReference type="ARBA" id="ARBA00022723"/>
    </source>
</evidence>
<keyword evidence="14" id="KW-0732">Signal</keyword>
<dbReference type="GO" id="GO:0005788">
    <property type="term" value="C:endoplasmic reticulum lumen"/>
    <property type="evidence" value="ECO:0007669"/>
    <property type="project" value="UniProtKB-SubCell"/>
</dbReference>
<dbReference type="PANTHER" id="PTHR10869">
    <property type="entry name" value="PROLYL 4-HYDROXYLASE ALPHA SUBUNIT"/>
    <property type="match status" value="1"/>
</dbReference>
<evidence type="ECO:0000256" key="12">
    <source>
        <dbReference type="ARBA" id="ARBA00023180"/>
    </source>
</evidence>
<evidence type="ECO:0000256" key="1">
    <source>
        <dbReference type="ARBA" id="ARBA00001961"/>
    </source>
</evidence>
<reference evidence="16 17" key="1">
    <citation type="journal article" date="2019" name="PLoS Pathog.">
        <title>Genome sequence of the bovine parasite Schistosoma bovis Tanzania.</title>
        <authorList>
            <person name="Oey H."/>
            <person name="Zakrzewski M."/>
            <person name="Gobert G."/>
            <person name="Gravermann K."/>
            <person name="Stoye J."/>
            <person name="Jones M."/>
            <person name="Mcmanus D."/>
            <person name="Krause L."/>
        </authorList>
    </citation>
    <scope>NUCLEOTIDE SEQUENCE [LARGE SCALE GENOMIC DNA]</scope>
    <source>
        <strain evidence="16 17">TAN1997</strain>
    </source>
</reference>
<dbReference type="Proteomes" id="UP000290809">
    <property type="component" value="Unassembled WGS sequence"/>
</dbReference>
<comment type="function">
    <text evidence="2">Catalyzes the post-translational formation of 4-hydroxyproline in -Xaa-Pro-Gly- sequences in collagens and other proteins.</text>
</comment>
<dbReference type="GO" id="GO:0031418">
    <property type="term" value="F:L-ascorbic acid binding"/>
    <property type="evidence" value="ECO:0007669"/>
    <property type="project" value="UniProtKB-KW"/>
</dbReference>
<evidence type="ECO:0000313" key="16">
    <source>
        <dbReference type="EMBL" id="RTG83414.1"/>
    </source>
</evidence>
<dbReference type="Gene3D" id="2.60.120.620">
    <property type="entry name" value="q2cbj1_9rhob like domain"/>
    <property type="match status" value="1"/>
</dbReference>
<feature type="chain" id="PRO_5019071415" description="procollagen-proline 4-dioxygenase" evidence="14">
    <location>
        <begin position="21"/>
        <end position="584"/>
    </location>
</feature>
<keyword evidence="17" id="KW-1185">Reference proteome</keyword>
<dbReference type="InterPro" id="IPR045054">
    <property type="entry name" value="P4HA-like"/>
</dbReference>
<comment type="cofactor">
    <cofactor evidence="1">
        <name>L-ascorbate</name>
        <dbReference type="ChEBI" id="CHEBI:38290"/>
    </cofactor>
</comment>
<keyword evidence="10" id="KW-0560">Oxidoreductase</keyword>
<dbReference type="GO" id="GO:0005506">
    <property type="term" value="F:iron ion binding"/>
    <property type="evidence" value="ECO:0007669"/>
    <property type="project" value="InterPro"/>
</dbReference>
<evidence type="ECO:0000259" key="15">
    <source>
        <dbReference type="PROSITE" id="PS51471"/>
    </source>
</evidence>
<dbReference type="Pfam" id="PF23558">
    <property type="entry name" value="TPR_P4H"/>
    <property type="match status" value="1"/>
</dbReference>